<feature type="compositionally biased region" description="Basic and acidic residues" evidence="1">
    <location>
        <begin position="136"/>
        <end position="148"/>
    </location>
</feature>
<evidence type="ECO:0000313" key="5">
    <source>
        <dbReference type="Proteomes" id="UP001163046"/>
    </source>
</evidence>
<proteinExistence type="predicted"/>
<dbReference type="InterPro" id="IPR049406">
    <property type="entry name" value="ZIP4_12_EF-hand"/>
</dbReference>
<dbReference type="PANTHER" id="PTHR12191">
    <property type="entry name" value="SOLUTE CARRIER FAMILY 39"/>
    <property type="match status" value="1"/>
</dbReference>
<keyword evidence="5" id="KW-1185">Reference proteome</keyword>
<comment type="caution">
    <text evidence="4">The sequence shown here is derived from an EMBL/GenBank/DDBJ whole genome shotgun (WGS) entry which is preliminary data.</text>
</comment>
<organism evidence="4 5">
    <name type="scientific">Desmophyllum pertusum</name>
    <dbReference type="NCBI Taxonomy" id="174260"/>
    <lineage>
        <taxon>Eukaryota</taxon>
        <taxon>Metazoa</taxon>
        <taxon>Cnidaria</taxon>
        <taxon>Anthozoa</taxon>
        <taxon>Hexacorallia</taxon>
        <taxon>Scleractinia</taxon>
        <taxon>Caryophylliina</taxon>
        <taxon>Caryophylliidae</taxon>
        <taxon>Desmophyllum</taxon>
    </lineage>
</organism>
<dbReference type="GO" id="GO:0030003">
    <property type="term" value="P:intracellular monoatomic cation homeostasis"/>
    <property type="evidence" value="ECO:0007669"/>
    <property type="project" value="TreeGrafter"/>
</dbReference>
<accession>A0A9X0CZG1</accession>
<feature type="signal peptide" evidence="2">
    <location>
        <begin position="1"/>
        <end position="24"/>
    </location>
</feature>
<evidence type="ECO:0000256" key="1">
    <source>
        <dbReference type="SAM" id="MobiDB-lite"/>
    </source>
</evidence>
<dbReference type="Proteomes" id="UP001163046">
    <property type="component" value="Unassembled WGS sequence"/>
</dbReference>
<reference evidence="4" key="1">
    <citation type="submission" date="2023-01" db="EMBL/GenBank/DDBJ databases">
        <title>Genome assembly of the deep-sea coral Lophelia pertusa.</title>
        <authorList>
            <person name="Herrera S."/>
            <person name="Cordes E."/>
        </authorList>
    </citation>
    <scope>NUCLEOTIDE SEQUENCE</scope>
    <source>
        <strain evidence="4">USNM1676648</strain>
        <tissue evidence="4">Polyp</tissue>
    </source>
</reference>
<protein>
    <recommendedName>
        <fullName evidence="3">Zinc transporter ZIP4/12 EF-hand domain-containing protein</fullName>
    </recommendedName>
</protein>
<keyword evidence="2" id="KW-0732">Signal</keyword>
<sequence length="163" mass="18120">MESAKAWQVVALLSILTFVRRADSHVFSHDDARSINGPAAESFVDSLFEEYGTNKSMNLQQFNSLLKELQVGSITRETTSNTGSAKENGVKNGHSKSKCYPAKELFDSFSVDHNGLNPDKFEKICPAIVQQVESKACLESDDKEEKKMQSKVKLKHGDMDSCQ</sequence>
<dbReference type="InterPro" id="IPR050799">
    <property type="entry name" value="ZIP_Transporter"/>
</dbReference>
<dbReference type="PANTHER" id="PTHR12191:SF37">
    <property type="entry name" value="ZINC TRANSPORTER FOI"/>
    <property type="match status" value="1"/>
</dbReference>
<dbReference type="GO" id="GO:0005886">
    <property type="term" value="C:plasma membrane"/>
    <property type="evidence" value="ECO:0007669"/>
    <property type="project" value="TreeGrafter"/>
</dbReference>
<feature type="chain" id="PRO_5040863969" description="Zinc transporter ZIP4/12 EF-hand domain-containing protein" evidence="2">
    <location>
        <begin position="25"/>
        <end position="163"/>
    </location>
</feature>
<feature type="compositionally biased region" description="Polar residues" evidence="1">
    <location>
        <begin position="75"/>
        <end position="85"/>
    </location>
</feature>
<evidence type="ECO:0000256" key="2">
    <source>
        <dbReference type="SAM" id="SignalP"/>
    </source>
</evidence>
<dbReference type="EMBL" id="MU826351">
    <property type="protein sequence ID" value="KAJ7381161.1"/>
    <property type="molecule type" value="Genomic_DNA"/>
</dbReference>
<gene>
    <name evidence="4" type="ORF">OS493_004760</name>
</gene>
<dbReference type="GO" id="GO:0005385">
    <property type="term" value="F:zinc ion transmembrane transporter activity"/>
    <property type="evidence" value="ECO:0007669"/>
    <property type="project" value="TreeGrafter"/>
</dbReference>
<dbReference type="Pfam" id="PF21116">
    <property type="entry name" value="EF-hand_Zip"/>
    <property type="match status" value="1"/>
</dbReference>
<evidence type="ECO:0000313" key="4">
    <source>
        <dbReference type="EMBL" id="KAJ7381161.1"/>
    </source>
</evidence>
<dbReference type="AlphaFoldDB" id="A0A9X0CZG1"/>
<dbReference type="GO" id="GO:0140410">
    <property type="term" value="F:monoatomic cation:bicarbonate symporter activity"/>
    <property type="evidence" value="ECO:0007669"/>
    <property type="project" value="TreeGrafter"/>
</dbReference>
<feature type="region of interest" description="Disordered" evidence="1">
    <location>
        <begin position="136"/>
        <end position="163"/>
    </location>
</feature>
<feature type="domain" description="Zinc transporter ZIP4/12 EF-hand" evidence="3">
    <location>
        <begin position="42"/>
        <end position="136"/>
    </location>
</feature>
<name>A0A9X0CZG1_9CNID</name>
<dbReference type="GO" id="GO:0071578">
    <property type="term" value="P:zinc ion import across plasma membrane"/>
    <property type="evidence" value="ECO:0007669"/>
    <property type="project" value="TreeGrafter"/>
</dbReference>
<evidence type="ECO:0000259" key="3">
    <source>
        <dbReference type="Pfam" id="PF21116"/>
    </source>
</evidence>
<feature type="region of interest" description="Disordered" evidence="1">
    <location>
        <begin position="75"/>
        <end position="96"/>
    </location>
</feature>